<feature type="domain" description="C2H2-type" evidence="12">
    <location>
        <begin position="142"/>
        <end position="169"/>
    </location>
</feature>
<evidence type="ECO:0000313" key="13">
    <source>
        <dbReference type="EMBL" id="KAK2716011.1"/>
    </source>
</evidence>
<evidence type="ECO:0000313" key="14">
    <source>
        <dbReference type="Proteomes" id="UP001187531"/>
    </source>
</evidence>
<sequence>MYELWHKCSIGGYDYCYSVNGTCVRLCNWIRFVTLTSIRTEANLEASIALSGSIEFTVAKTINKGEVITVFDGGSNSSNGVSAPHKVQEQDVPLDLRKFCTHTSKKSRQAKQVTMDEPWRSNSLLYYRKEMESIRKREKPMLPCSVCQKTFDRPSLLKRHMRTHTGEKPHECDICGKAFSTSSSLNTHRRIHSGERPHQCNICLKRFTASSNLYYHRMTHIKRHPDNAQGVTI</sequence>
<dbReference type="Pfam" id="PF00096">
    <property type="entry name" value="zf-C2H2"/>
    <property type="match status" value="1"/>
</dbReference>
<evidence type="ECO:0000256" key="10">
    <source>
        <dbReference type="ARBA" id="ARBA00023242"/>
    </source>
</evidence>
<dbReference type="FunFam" id="3.30.160.60:FF:000557">
    <property type="entry name" value="zinc finger and SCAN domain-containing protein 29"/>
    <property type="match status" value="1"/>
</dbReference>
<feature type="domain" description="C2H2-type" evidence="12">
    <location>
        <begin position="170"/>
        <end position="197"/>
    </location>
</feature>
<keyword evidence="9" id="KW-0804">Transcription</keyword>
<dbReference type="FunFam" id="3.30.160.60:FF:000761">
    <property type="entry name" value="Zinc finger protein 449"/>
    <property type="match status" value="1"/>
</dbReference>
<dbReference type="PANTHER" id="PTHR24394:SF29">
    <property type="entry name" value="MYONEURIN"/>
    <property type="match status" value="1"/>
</dbReference>
<reference evidence="13" key="1">
    <citation type="submission" date="2023-07" db="EMBL/GenBank/DDBJ databases">
        <title>Chromosome-level genome assembly of Artemia franciscana.</title>
        <authorList>
            <person name="Jo E."/>
        </authorList>
    </citation>
    <scope>NUCLEOTIDE SEQUENCE</scope>
    <source>
        <tissue evidence="13">Whole body</tissue>
    </source>
</reference>
<evidence type="ECO:0000256" key="6">
    <source>
        <dbReference type="ARBA" id="ARBA00022833"/>
    </source>
</evidence>
<dbReference type="GO" id="GO:0003677">
    <property type="term" value="F:DNA binding"/>
    <property type="evidence" value="ECO:0007669"/>
    <property type="project" value="UniProtKB-KW"/>
</dbReference>
<organism evidence="13 14">
    <name type="scientific">Artemia franciscana</name>
    <name type="common">Brine shrimp</name>
    <name type="synonym">Artemia sanfranciscana</name>
    <dbReference type="NCBI Taxonomy" id="6661"/>
    <lineage>
        <taxon>Eukaryota</taxon>
        <taxon>Metazoa</taxon>
        <taxon>Ecdysozoa</taxon>
        <taxon>Arthropoda</taxon>
        <taxon>Crustacea</taxon>
        <taxon>Branchiopoda</taxon>
        <taxon>Anostraca</taxon>
        <taxon>Artemiidae</taxon>
        <taxon>Artemia</taxon>
    </lineage>
</organism>
<evidence type="ECO:0000256" key="7">
    <source>
        <dbReference type="ARBA" id="ARBA00023015"/>
    </source>
</evidence>
<dbReference type="Gene3D" id="2.170.270.10">
    <property type="entry name" value="SET domain"/>
    <property type="match status" value="1"/>
</dbReference>
<dbReference type="GO" id="GO:0008270">
    <property type="term" value="F:zinc ion binding"/>
    <property type="evidence" value="ECO:0007669"/>
    <property type="project" value="UniProtKB-KW"/>
</dbReference>
<dbReference type="PANTHER" id="PTHR24394">
    <property type="entry name" value="ZINC FINGER PROTEIN"/>
    <property type="match status" value="1"/>
</dbReference>
<dbReference type="InterPro" id="IPR036236">
    <property type="entry name" value="Znf_C2H2_sf"/>
</dbReference>
<evidence type="ECO:0000256" key="2">
    <source>
        <dbReference type="ARBA" id="ARBA00006991"/>
    </source>
</evidence>
<keyword evidence="5 11" id="KW-0863">Zinc-finger</keyword>
<dbReference type="FunFam" id="3.30.160.60:FF:000450">
    <property type="entry name" value="PR domain zinc finger protein 14"/>
    <property type="match status" value="1"/>
</dbReference>
<evidence type="ECO:0000256" key="8">
    <source>
        <dbReference type="ARBA" id="ARBA00023125"/>
    </source>
</evidence>
<evidence type="ECO:0000256" key="1">
    <source>
        <dbReference type="ARBA" id="ARBA00004123"/>
    </source>
</evidence>
<dbReference type="Pfam" id="PF13465">
    <property type="entry name" value="zf-H2C2_2"/>
    <property type="match status" value="1"/>
</dbReference>
<evidence type="ECO:0000256" key="9">
    <source>
        <dbReference type="ARBA" id="ARBA00023163"/>
    </source>
</evidence>
<accession>A0AA88I0T2</accession>
<dbReference type="Gene3D" id="3.30.160.60">
    <property type="entry name" value="Classic Zinc Finger"/>
    <property type="match status" value="3"/>
</dbReference>
<keyword evidence="4" id="KW-0677">Repeat</keyword>
<comment type="caution">
    <text evidence="13">The sequence shown here is derived from an EMBL/GenBank/DDBJ whole genome shotgun (WGS) entry which is preliminary data.</text>
</comment>
<dbReference type="AlphaFoldDB" id="A0AA88I0T2"/>
<evidence type="ECO:0000256" key="4">
    <source>
        <dbReference type="ARBA" id="ARBA00022737"/>
    </source>
</evidence>
<dbReference type="PROSITE" id="PS00028">
    <property type="entry name" value="ZINC_FINGER_C2H2_1"/>
    <property type="match status" value="3"/>
</dbReference>
<evidence type="ECO:0000256" key="11">
    <source>
        <dbReference type="PROSITE-ProRule" id="PRU00042"/>
    </source>
</evidence>
<dbReference type="GO" id="GO:0005634">
    <property type="term" value="C:nucleus"/>
    <property type="evidence" value="ECO:0007669"/>
    <property type="project" value="UniProtKB-SubCell"/>
</dbReference>
<dbReference type="InterPro" id="IPR013087">
    <property type="entry name" value="Znf_C2H2_type"/>
</dbReference>
<name>A0AA88I0T2_ARTSF</name>
<keyword evidence="8" id="KW-0238">DNA-binding</keyword>
<comment type="similarity">
    <text evidence="2">Belongs to the krueppel C2H2-type zinc-finger protein family.</text>
</comment>
<dbReference type="GO" id="GO:0000981">
    <property type="term" value="F:DNA-binding transcription factor activity, RNA polymerase II-specific"/>
    <property type="evidence" value="ECO:0007669"/>
    <property type="project" value="TreeGrafter"/>
</dbReference>
<keyword evidence="10" id="KW-0539">Nucleus</keyword>
<comment type="subcellular location">
    <subcellularLocation>
        <location evidence="1">Nucleus</location>
    </subcellularLocation>
</comment>
<evidence type="ECO:0000259" key="12">
    <source>
        <dbReference type="PROSITE" id="PS50157"/>
    </source>
</evidence>
<dbReference type="EMBL" id="JAVRJZ010000012">
    <property type="protein sequence ID" value="KAK2716011.1"/>
    <property type="molecule type" value="Genomic_DNA"/>
</dbReference>
<gene>
    <name evidence="13" type="ORF">QYM36_010545</name>
</gene>
<evidence type="ECO:0000256" key="3">
    <source>
        <dbReference type="ARBA" id="ARBA00022723"/>
    </source>
</evidence>
<dbReference type="Proteomes" id="UP001187531">
    <property type="component" value="Unassembled WGS sequence"/>
</dbReference>
<keyword evidence="14" id="KW-1185">Reference proteome</keyword>
<keyword evidence="3" id="KW-0479">Metal-binding</keyword>
<protein>
    <recommendedName>
        <fullName evidence="12">C2H2-type domain-containing protein</fullName>
    </recommendedName>
</protein>
<feature type="domain" description="C2H2-type" evidence="12">
    <location>
        <begin position="198"/>
        <end position="225"/>
    </location>
</feature>
<dbReference type="PROSITE" id="PS50157">
    <property type="entry name" value="ZINC_FINGER_C2H2_2"/>
    <property type="match status" value="3"/>
</dbReference>
<keyword evidence="7" id="KW-0805">Transcription regulation</keyword>
<dbReference type="InterPro" id="IPR046341">
    <property type="entry name" value="SET_dom_sf"/>
</dbReference>
<evidence type="ECO:0000256" key="5">
    <source>
        <dbReference type="ARBA" id="ARBA00022771"/>
    </source>
</evidence>
<proteinExistence type="inferred from homology"/>
<dbReference type="SMART" id="SM00355">
    <property type="entry name" value="ZnF_C2H2"/>
    <property type="match status" value="3"/>
</dbReference>
<keyword evidence="6" id="KW-0862">Zinc</keyword>
<dbReference type="SUPFAM" id="SSF57667">
    <property type="entry name" value="beta-beta-alpha zinc fingers"/>
    <property type="match status" value="2"/>
</dbReference>